<dbReference type="GeneID" id="130504479"/>
<dbReference type="RefSeq" id="XP_056855074.1">
    <property type="nucleotide sequence ID" value="XM_056999094.1"/>
</dbReference>
<dbReference type="KEGG" id="rsz:130504479"/>
<dbReference type="InterPro" id="IPR012436">
    <property type="entry name" value="DUF1633"/>
</dbReference>
<evidence type="ECO:0000313" key="3">
    <source>
        <dbReference type="Proteomes" id="UP000504610"/>
    </source>
</evidence>
<feature type="compositionally biased region" description="Polar residues" evidence="2">
    <location>
        <begin position="308"/>
        <end position="317"/>
    </location>
</feature>
<feature type="compositionally biased region" description="Basic and acidic residues" evidence="2">
    <location>
        <begin position="22"/>
        <end position="31"/>
    </location>
</feature>
<feature type="region of interest" description="Disordered" evidence="2">
    <location>
        <begin position="1"/>
        <end position="67"/>
    </location>
</feature>
<proteinExistence type="predicted"/>
<protein>
    <submittedName>
        <fullName evidence="4">Uncharacterized protein At3g60930, chloroplastic-like</fullName>
    </submittedName>
</protein>
<dbReference type="AlphaFoldDB" id="A0A9W3CUD0"/>
<keyword evidence="3" id="KW-1185">Reference proteome</keyword>
<dbReference type="Proteomes" id="UP000504610">
    <property type="component" value="Unplaced"/>
</dbReference>
<accession>A0A9W3CUD0</accession>
<dbReference type="Pfam" id="PF07794">
    <property type="entry name" value="DUF1633"/>
    <property type="match status" value="1"/>
</dbReference>
<dbReference type="OrthoDB" id="1135818at2759"/>
<feature type="compositionally biased region" description="Basic and acidic residues" evidence="2">
    <location>
        <begin position="369"/>
        <end position="379"/>
    </location>
</feature>
<dbReference type="PANTHER" id="PTHR31099">
    <property type="entry name" value="OS06G0165300 PROTEIN"/>
    <property type="match status" value="1"/>
</dbReference>
<evidence type="ECO:0000256" key="2">
    <source>
        <dbReference type="SAM" id="MobiDB-lite"/>
    </source>
</evidence>
<name>A0A9W3CUD0_RAPSA</name>
<reference evidence="4" key="1">
    <citation type="submission" date="2025-08" db="UniProtKB">
        <authorList>
            <consortium name="RefSeq"/>
        </authorList>
    </citation>
    <scope>IDENTIFICATION</scope>
    <source>
        <tissue evidence="4">Leaf</tissue>
    </source>
</reference>
<evidence type="ECO:0000256" key="1">
    <source>
        <dbReference type="SAM" id="Coils"/>
    </source>
</evidence>
<organism evidence="3 4">
    <name type="scientific">Raphanus sativus</name>
    <name type="common">Radish</name>
    <name type="synonym">Raphanus raphanistrum var. sativus</name>
    <dbReference type="NCBI Taxonomy" id="3726"/>
    <lineage>
        <taxon>Eukaryota</taxon>
        <taxon>Viridiplantae</taxon>
        <taxon>Streptophyta</taxon>
        <taxon>Embryophyta</taxon>
        <taxon>Tracheophyta</taxon>
        <taxon>Spermatophyta</taxon>
        <taxon>Magnoliopsida</taxon>
        <taxon>eudicotyledons</taxon>
        <taxon>Gunneridae</taxon>
        <taxon>Pentapetalae</taxon>
        <taxon>rosids</taxon>
        <taxon>malvids</taxon>
        <taxon>Brassicales</taxon>
        <taxon>Brassicaceae</taxon>
        <taxon>Brassiceae</taxon>
        <taxon>Raphanus</taxon>
    </lineage>
</organism>
<keyword evidence="1" id="KW-0175">Coiled coil</keyword>
<feature type="compositionally biased region" description="Polar residues" evidence="2">
    <location>
        <begin position="57"/>
        <end position="67"/>
    </location>
</feature>
<dbReference type="PANTHER" id="PTHR31099:SF37">
    <property type="entry name" value="MYOSIN HEAVY CHAIN-LIKE PROTEIN"/>
    <property type="match status" value="1"/>
</dbReference>
<gene>
    <name evidence="4" type="primary">LOC130504479</name>
</gene>
<feature type="compositionally biased region" description="Polar residues" evidence="2">
    <location>
        <begin position="1"/>
        <end position="14"/>
    </location>
</feature>
<feature type="coiled-coil region" evidence="1">
    <location>
        <begin position="494"/>
        <end position="528"/>
    </location>
</feature>
<evidence type="ECO:0000313" key="4">
    <source>
        <dbReference type="RefSeq" id="XP_056855074.1"/>
    </source>
</evidence>
<feature type="region of interest" description="Disordered" evidence="2">
    <location>
        <begin position="308"/>
        <end position="393"/>
    </location>
</feature>
<sequence>MSQKEGSGEIQISASGARLMKVKQEAGEKMKKDAKKKKAKDSIGARVKRMKKKDGKSTSSGPHSPSLLKSQDVVNLVVQAHGKSNLARACTDDETPETVPEGWFCIHEKYISKCHLRFPLPTLLLDLLDHYQLALSQLCPSVIRVVNGFITRAKEEGVIIGLSELMSLFLIKESSSTDGGSGTYYLPCRPGLGIFKFTASDDDWRKKYFYVKIDPSTVPGYVCVFVFAYRDSLTSLILLAEIEDPVKLSGKLTRALYRKLQHSPNTWGAYTTTRVGSARFPERYKVSFPDSVSVAGLEVSEGGSIFSVSSGASTSEKTQSHKMPIQPSFRSRGRSTKAASSSRGSDKNPGGSFLSSVKEVLDDGGSAPAKDDGRSEPKVQEVVPHSEVPETEADPQMMRDTHEFEPPRSKRGGTVGWNFAHSKPRSVLDDSWGLATLMRHMKRTECSLPSIANLTNKYEYVEIAHYMGQLAGAINRAQFKFEDTVHNAPNTEELAQVTELVKATKTELDQVRIQVSELQAEVKRLGSKADVQQGTIESQAIDIQVKNRKIGELDSARKIAEYQVKELIASSQDNQKNNEAEVKLAVRRGKKEVADAYNKILVSVKEKFSKKKDEVDLLVYAQELQANTELLKDMLDNEIKSAEDEYHCLVAIVRD</sequence>